<dbReference type="Pfam" id="PF00561">
    <property type="entry name" value="Abhydrolase_1"/>
    <property type="match status" value="1"/>
</dbReference>
<keyword evidence="1 4" id="KW-0378">Hydrolase</keyword>
<dbReference type="InterPro" id="IPR000639">
    <property type="entry name" value="Epox_hydrolase-like"/>
</dbReference>
<protein>
    <submittedName>
        <fullName evidence="4">Alpha/beta hydrolase</fullName>
    </submittedName>
</protein>
<feature type="signal peptide" evidence="2">
    <location>
        <begin position="1"/>
        <end position="28"/>
    </location>
</feature>
<evidence type="ECO:0000256" key="1">
    <source>
        <dbReference type="ARBA" id="ARBA00022801"/>
    </source>
</evidence>
<dbReference type="GO" id="GO:0016787">
    <property type="term" value="F:hydrolase activity"/>
    <property type="evidence" value="ECO:0007669"/>
    <property type="project" value="UniProtKB-KW"/>
</dbReference>
<dbReference type="RefSeq" id="WP_281484089.1">
    <property type="nucleotide sequence ID" value="NZ_CP124543.1"/>
</dbReference>
<proteinExistence type="predicted"/>
<gene>
    <name evidence="4" type="ORF">QI031_04905</name>
</gene>
<dbReference type="PANTHER" id="PTHR43329">
    <property type="entry name" value="EPOXIDE HYDROLASE"/>
    <property type="match status" value="1"/>
</dbReference>
<organism evidence="4 5">
    <name type="scientific">Halotia branconii CENA392</name>
    <dbReference type="NCBI Taxonomy" id="1539056"/>
    <lineage>
        <taxon>Bacteria</taxon>
        <taxon>Bacillati</taxon>
        <taxon>Cyanobacteriota</taxon>
        <taxon>Cyanophyceae</taxon>
        <taxon>Nostocales</taxon>
        <taxon>Nodulariaceae</taxon>
        <taxon>Halotia</taxon>
    </lineage>
</organism>
<evidence type="ECO:0000256" key="2">
    <source>
        <dbReference type="SAM" id="SignalP"/>
    </source>
</evidence>
<feature type="domain" description="AB hydrolase-1" evidence="3">
    <location>
        <begin position="76"/>
        <end position="222"/>
    </location>
</feature>
<dbReference type="InterPro" id="IPR000073">
    <property type="entry name" value="AB_hydrolase_1"/>
</dbReference>
<name>A0AAJ6NUA3_9CYAN</name>
<accession>A0AAJ6NUA3</accession>
<dbReference type="PRINTS" id="PR00111">
    <property type="entry name" value="ABHYDROLASE"/>
</dbReference>
<dbReference type="EMBL" id="CP124543">
    <property type="protein sequence ID" value="WGV26845.1"/>
    <property type="molecule type" value="Genomic_DNA"/>
</dbReference>
<keyword evidence="2" id="KW-0732">Signal</keyword>
<dbReference type="SUPFAM" id="SSF53474">
    <property type="entry name" value="alpha/beta-Hydrolases"/>
    <property type="match status" value="1"/>
</dbReference>
<dbReference type="KEGG" id="hbq:QI031_04905"/>
<reference evidence="4 5" key="1">
    <citation type="journal article" date="2023" name="Limnol Oceanogr Lett">
        <title>Environmental adaptations by the intertidal Antarctic cyanobacterium Halotia branconii CENA392 as revealed using long-read genome sequencing.</title>
        <authorList>
            <person name="Dextro R.B."/>
            <person name="Delbaje E."/>
            <person name="Freitas P.N.N."/>
            <person name="Geraldes V."/>
            <person name="Pinto E."/>
            <person name="Long P.F."/>
            <person name="Fiore M.F."/>
        </authorList>
    </citation>
    <scope>NUCLEOTIDE SEQUENCE [LARGE SCALE GENOMIC DNA]</scope>
    <source>
        <strain evidence="4 5">CENA392</strain>
    </source>
</reference>
<feature type="chain" id="PRO_5042510627" evidence="2">
    <location>
        <begin position="29"/>
        <end position="332"/>
    </location>
</feature>
<dbReference type="PRINTS" id="PR00412">
    <property type="entry name" value="EPOXHYDRLASE"/>
</dbReference>
<keyword evidence="5" id="KW-1185">Reference proteome</keyword>
<evidence type="ECO:0000313" key="4">
    <source>
        <dbReference type="EMBL" id="WGV26845.1"/>
    </source>
</evidence>
<dbReference type="Proteomes" id="UP001223520">
    <property type="component" value="Chromosome"/>
</dbReference>
<sequence length="332" mass="37018">MLRKHLKFRLASVALTTTLLFSVILARADSHQPFLSIHPAIGQRQPTEAMFNRTFTHHTATVNGVRLHYVMGGKGKPLVLIHGWPETWYGWKTIMPALAERYTVIVPDMRGFGDSEKPASGYDGRTVGEDIYQLVRHLGYDRVFLVAHDMGAIPAFAYAANYPQAVCKLVILDMVLPGLGLEEFVKDNGVWHFKFHQSEVAETLVQGKEREYITYMHHHFMKNPAAITQAEIDVHVQKYTAPGAMQASFGHYRAIPETATQNRAFAANRKLPMPVLALGGEAAMGDLPLRSLKPVADDIRGGSIPGAGHYIQKEQPDRLVRQLLAFLAEQKA</sequence>
<dbReference type="AlphaFoldDB" id="A0AAJ6NUA3"/>
<dbReference type="InterPro" id="IPR029058">
    <property type="entry name" value="AB_hydrolase_fold"/>
</dbReference>
<evidence type="ECO:0000259" key="3">
    <source>
        <dbReference type="Pfam" id="PF00561"/>
    </source>
</evidence>
<dbReference type="Gene3D" id="3.40.50.1820">
    <property type="entry name" value="alpha/beta hydrolase"/>
    <property type="match status" value="1"/>
</dbReference>
<evidence type="ECO:0000313" key="5">
    <source>
        <dbReference type="Proteomes" id="UP001223520"/>
    </source>
</evidence>